<accession>A0ABD5U4D9</accession>
<sequence>MRRRTLLSLSGSILVGLAGCLDASADRTRDGTDAEWVVLRQTGGREGEAVVEGGLRYAGPTSDGAATLFVTPGDAARFDEAYASEFDGAAAATDLVRDTDYASASVLVVQRRHSNTGVETSLAALDTGATPPTARVRLDAGQGGGAAFVLDHLFVRVPHEGTPPERVAVTVETYGPGGERVEAVDLTAEPER</sequence>
<name>A0ABD5U4D9_9EURY</name>
<dbReference type="Proteomes" id="UP001596406">
    <property type="component" value="Unassembled WGS sequence"/>
</dbReference>
<dbReference type="EMBL" id="JBHSXM010000001">
    <property type="protein sequence ID" value="MFC6835387.1"/>
    <property type="molecule type" value="Genomic_DNA"/>
</dbReference>
<comment type="caution">
    <text evidence="1">The sequence shown here is derived from an EMBL/GenBank/DDBJ whole genome shotgun (WGS) entry which is preliminary data.</text>
</comment>
<protein>
    <recommendedName>
        <fullName evidence="3">Lipoprotein</fullName>
    </recommendedName>
</protein>
<evidence type="ECO:0008006" key="3">
    <source>
        <dbReference type="Google" id="ProtNLM"/>
    </source>
</evidence>
<evidence type="ECO:0000313" key="2">
    <source>
        <dbReference type="Proteomes" id="UP001596406"/>
    </source>
</evidence>
<proteinExistence type="predicted"/>
<dbReference type="RefSeq" id="WP_304447088.1">
    <property type="nucleotide sequence ID" value="NZ_JARRAH010000001.1"/>
</dbReference>
<reference evidence="1 2" key="1">
    <citation type="journal article" date="2019" name="Int. J. Syst. Evol. Microbiol.">
        <title>The Global Catalogue of Microorganisms (GCM) 10K type strain sequencing project: providing services to taxonomists for standard genome sequencing and annotation.</title>
        <authorList>
            <consortium name="The Broad Institute Genomics Platform"/>
            <consortium name="The Broad Institute Genome Sequencing Center for Infectious Disease"/>
            <person name="Wu L."/>
            <person name="Ma J."/>
        </authorList>
    </citation>
    <scope>NUCLEOTIDE SEQUENCE [LARGE SCALE GENOMIC DNA]</scope>
    <source>
        <strain evidence="1 2">PSRA2</strain>
    </source>
</reference>
<keyword evidence="2" id="KW-1185">Reference proteome</keyword>
<evidence type="ECO:0000313" key="1">
    <source>
        <dbReference type="EMBL" id="MFC6835387.1"/>
    </source>
</evidence>
<organism evidence="1 2">
    <name type="scientific">Halomarina ordinaria</name>
    <dbReference type="NCBI Taxonomy" id="3033939"/>
    <lineage>
        <taxon>Archaea</taxon>
        <taxon>Methanobacteriati</taxon>
        <taxon>Methanobacteriota</taxon>
        <taxon>Stenosarchaea group</taxon>
        <taxon>Halobacteria</taxon>
        <taxon>Halobacteriales</taxon>
        <taxon>Natronomonadaceae</taxon>
        <taxon>Halomarina</taxon>
    </lineage>
</organism>
<dbReference type="PROSITE" id="PS51257">
    <property type="entry name" value="PROKAR_LIPOPROTEIN"/>
    <property type="match status" value="1"/>
</dbReference>
<dbReference type="AlphaFoldDB" id="A0ABD5U4D9"/>
<gene>
    <name evidence="1" type="ORF">ACFQHK_02565</name>
</gene>